<reference evidence="2" key="1">
    <citation type="submission" date="2023-03" db="EMBL/GenBank/DDBJ databases">
        <title>Massive genome expansion in bonnet fungi (Mycena s.s.) driven by repeated elements and novel gene families across ecological guilds.</title>
        <authorList>
            <consortium name="Lawrence Berkeley National Laboratory"/>
            <person name="Harder C.B."/>
            <person name="Miyauchi S."/>
            <person name="Viragh M."/>
            <person name="Kuo A."/>
            <person name="Thoen E."/>
            <person name="Andreopoulos B."/>
            <person name="Lu D."/>
            <person name="Skrede I."/>
            <person name="Drula E."/>
            <person name="Henrissat B."/>
            <person name="Morin E."/>
            <person name="Kohler A."/>
            <person name="Barry K."/>
            <person name="LaButti K."/>
            <person name="Morin E."/>
            <person name="Salamov A."/>
            <person name="Lipzen A."/>
            <person name="Mereny Z."/>
            <person name="Hegedus B."/>
            <person name="Baldrian P."/>
            <person name="Stursova M."/>
            <person name="Weitz H."/>
            <person name="Taylor A."/>
            <person name="Grigoriev I.V."/>
            <person name="Nagy L.G."/>
            <person name="Martin F."/>
            <person name="Kauserud H."/>
        </authorList>
    </citation>
    <scope>NUCLEOTIDE SEQUENCE</scope>
    <source>
        <strain evidence="2">CBHHK188m</strain>
    </source>
</reference>
<evidence type="ECO:0000313" key="3">
    <source>
        <dbReference type="Proteomes" id="UP001215280"/>
    </source>
</evidence>
<feature type="compositionally biased region" description="Low complexity" evidence="1">
    <location>
        <begin position="35"/>
        <end position="47"/>
    </location>
</feature>
<comment type="caution">
    <text evidence="2">The sequence shown here is derived from an EMBL/GenBank/DDBJ whole genome shotgun (WGS) entry which is preliminary data.</text>
</comment>
<dbReference type="AlphaFoldDB" id="A0AAD7HE10"/>
<dbReference type="EMBL" id="JARJLG010000304">
    <property type="protein sequence ID" value="KAJ7718565.1"/>
    <property type="molecule type" value="Genomic_DNA"/>
</dbReference>
<feature type="region of interest" description="Disordered" evidence="1">
    <location>
        <begin position="1"/>
        <end position="85"/>
    </location>
</feature>
<feature type="compositionally biased region" description="Polar residues" evidence="1">
    <location>
        <begin position="70"/>
        <end position="85"/>
    </location>
</feature>
<sequence length="118" mass="12454">MAGNRATLQQYFSVPPYEPKEERETSGISGRGRKSGVSGKKTGGSPSAVLATPQLRRVPEGVQSDPEDAGSNQRETGGSRQTLLEPNANVTDFAEAIHIPDGTRATGSDLEGGRGNWD</sequence>
<feature type="compositionally biased region" description="Polar residues" evidence="1">
    <location>
        <begin position="1"/>
        <end position="12"/>
    </location>
</feature>
<organism evidence="2 3">
    <name type="scientific">Mycena maculata</name>
    <dbReference type="NCBI Taxonomy" id="230809"/>
    <lineage>
        <taxon>Eukaryota</taxon>
        <taxon>Fungi</taxon>
        <taxon>Dikarya</taxon>
        <taxon>Basidiomycota</taxon>
        <taxon>Agaricomycotina</taxon>
        <taxon>Agaricomycetes</taxon>
        <taxon>Agaricomycetidae</taxon>
        <taxon>Agaricales</taxon>
        <taxon>Marasmiineae</taxon>
        <taxon>Mycenaceae</taxon>
        <taxon>Mycena</taxon>
    </lineage>
</organism>
<proteinExistence type="predicted"/>
<name>A0AAD7HE10_9AGAR</name>
<keyword evidence="3" id="KW-1185">Reference proteome</keyword>
<accession>A0AAD7HE10</accession>
<protein>
    <submittedName>
        <fullName evidence="2">Uncharacterized protein</fullName>
    </submittedName>
</protein>
<dbReference type="Proteomes" id="UP001215280">
    <property type="component" value="Unassembled WGS sequence"/>
</dbReference>
<feature type="region of interest" description="Disordered" evidence="1">
    <location>
        <begin position="97"/>
        <end position="118"/>
    </location>
</feature>
<evidence type="ECO:0000313" key="2">
    <source>
        <dbReference type="EMBL" id="KAJ7718565.1"/>
    </source>
</evidence>
<gene>
    <name evidence="2" type="ORF">DFH07DRAFT_784898</name>
</gene>
<evidence type="ECO:0000256" key="1">
    <source>
        <dbReference type="SAM" id="MobiDB-lite"/>
    </source>
</evidence>